<dbReference type="EMBL" id="FZNO01000028">
    <property type="protein sequence ID" value="SNR82179.1"/>
    <property type="molecule type" value="Genomic_DNA"/>
</dbReference>
<evidence type="ECO:0000313" key="3">
    <source>
        <dbReference type="EMBL" id="SNR82179.1"/>
    </source>
</evidence>
<keyword evidence="2" id="KW-0472">Membrane</keyword>
<keyword evidence="2" id="KW-1133">Transmembrane helix</keyword>
<keyword evidence="4" id="KW-1185">Reference proteome</keyword>
<dbReference type="AlphaFoldDB" id="A0A238ZGC3"/>
<protein>
    <submittedName>
        <fullName evidence="3">Uncharacterized protein</fullName>
    </submittedName>
</protein>
<feature type="region of interest" description="Disordered" evidence="1">
    <location>
        <begin position="1"/>
        <end position="21"/>
    </location>
</feature>
<gene>
    <name evidence="3" type="ORF">SAMN06272737_12845</name>
</gene>
<evidence type="ECO:0000256" key="2">
    <source>
        <dbReference type="SAM" id="Phobius"/>
    </source>
</evidence>
<dbReference type="RefSeq" id="WP_089338374.1">
    <property type="nucleotide sequence ID" value="NZ_FZNO01000028.1"/>
</dbReference>
<evidence type="ECO:0000313" key="4">
    <source>
        <dbReference type="Proteomes" id="UP000198403"/>
    </source>
</evidence>
<dbReference type="Proteomes" id="UP000198403">
    <property type="component" value="Unassembled WGS sequence"/>
</dbReference>
<feature type="transmembrane region" description="Helical" evidence="2">
    <location>
        <begin position="21"/>
        <end position="48"/>
    </location>
</feature>
<proteinExistence type="predicted"/>
<accession>A0A238ZGC3</accession>
<name>A0A238ZGC3_9ACTN</name>
<reference evidence="3 4" key="1">
    <citation type="submission" date="2017-06" db="EMBL/GenBank/DDBJ databases">
        <authorList>
            <person name="Kim H.J."/>
            <person name="Triplett B.A."/>
        </authorList>
    </citation>
    <scope>NUCLEOTIDE SEQUENCE [LARGE SCALE GENOMIC DNA]</scope>
    <source>
        <strain evidence="3 4">DSM 44272</strain>
    </source>
</reference>
<organism evidence="3 4">
    <name type="scientific">Blastococcus mobilis</name>
    <dbReference type="NCBI Taxonomy" id="1938746"/>
    <lineage>
        <taxon>Bacteria</taxon>
        <taxon>Bacillati</taxon>
        <taxon>Actinomycetota</taxon>
        <taxon>Actinomycetes</taxon>
        <taxon>Geodermatophilales</taxon>
        <taxon>Geodermatophilaceae</taxon>
        <taxon>Blastococcus</taxon>
    </lineage>
</organism>
<sequence>MCGLLRRPRRSAARHRSQRHGGHAFALAFADLVFALGVTVATVAAVVLHSPRARQKTCAPEAAAGSVGPVPVELGSRPDAP</sequence>
<evidence type="ECO:0000256" key="1">
    <source>
        <dbReference type="SAM" id="MobiDB-lite"/>
    </source>
</evidence>
<feature type="region of interest" description="Disordered" evidence="1">
    <location>
        <begin position="57"/>
        <end position="81"/>
    </location>
</feature>
<keyword evidence="2" id="KW-0812">Transmembrane</keyword>